<dbReference type="Proteomes" id="UP000322814">
    <property type="component" value="Unassembled WGS sequence"/>
</dbReference>
<dbReference type="PANTHER" id="PTHR40588">
    <property type="entry name" value="MRNA INTERFERASE TOXIN YAFQ"/>
    <property type="match status" value="1"/>
</dbReference>
<evidence type="ECO:0000256" key="2">
    <source>
        <dbReference type="PIRSR" id="PIRSR006156-1"/>
    </source>
</evidence>
<dbReference type="PANTHER" id="PTHR40588:SF1">
    <property type="entry name" value="MRNA INTERFERASE TOXIN YAFQ"/>
    <property type="match status" value="1"/>
</dbReference>
<sequence length="94" mass="11149">MTKYKIKFSRAFKKAYKKIKHNSDLSELLQEIIIKLANDEKLEAKYNDHNLSGNYKDFRECHIKSDLLLIYKKKEDILILTCIDLGSHSELFKK</sequence>
<dbReference type="EMBL" id="SAYB01000003">
    <property type="protein sequence ID" value="TXJ37937.1"/>
    <property type="molecule type" value="Genomic_DNA"/>
</dbReference>
<evidence type="ECO:0000313" key="3">
    <source>
        <dbReference type="EMBL" id="TXJ37937.1"/>
    </source>
</evidence>
<dbReference type="GO" id="GO:0004521">
    <property type="term" value="F:RNA endonuclease activity"/>
    <property type="evidence" value="ECO:0007669"/>
    <property type="project" value="TreeGrafter"/>
</dbReference>
<keyword evidence="1" id="KW-1277">Toxin-antitoxin system</keyword>
<protein>
    <submittedName>
        <fullName evidence="3">Type II toxin-antitoxin system YafQ family toxin</fullName>
    </submittedName>
</protein>
<dbReference type="InterPro" id="IPR035093">
    <property type="entry name" value="RelE/ParE_toxin_dom_sf"/>
</dbReference>
<dbReference type="SUPFAM" id="SSF143011">
    <property type="entry name" value="RelE-like"/>
    <property type="match status" value="1"/>
</dbReference>
<dbReference type="PIRSF" id="PIRSF006156">
    <property type="entry name" value="YafQ"/>
    <property type="match status" value="1"/>
</dbReference>
<reference evidence="3 4" key="1">
    <citation type="journal article" date="1992" name="Lakartidningen">
        <title>[Penicillin V and not amoxicillin is the first choice preparation in acute otitis].</title>
        <authorList>
            <person name="Kamme C."/>
            <person name="Lundgren K."/>
            <person name="Prellner K."/>
        </authorList>
    </citation>
    <scope>NUCLEOTIDE SEQUENCE [LARGE SCALE GENOMIC DNA]</scope>
    <source>
        <strain evidence="3 4">PC4580III</strain>
    </source>
</reference>
<accession>A0A5C8EIT8</accession>
<dbReference type="RefSeq" id="WP_147770644.1">
    <property type="nucleotide sequence ID" value="NZ_SAYB01000003.1"/>
</dbReference>
<feature type="active site" description="Proton donor" evidence="2">
    <location>
        <position position="88"/>
    </location>
</feature>
<dbReference type="Pfam" id="PF15738">
    <property type="entry name" value="YafQ_toxin"/>
    <property type="match status" value="1"/>
</dbReference>
<gene>
    <name evidence="3" type="ORF">EPJ78_04310</name>
</gene>
<dbReference type="Gene3D" id="3.30.2310.20">
    <property type="entry name" value="RelE-like"/>
    <property type="match status" value="1"/>
</dbReference>
<name>A0A5C8EIT8_9SPIR</name>
<dbReference type="InterPro" id="IPR004386">
    <property type="entry name" value="Toxin_YafQ-like"/>
</dbReference>
<evidence type="ECO:0000256" key="1">
    <source>
        <dbReference type="ARBA" id="ARBA00022649"/>
    </source>
</evidence>
<comment type="caution">
    <text evidence="3">The sequence shown here is derived from an EMBL/GenBank/DDBJ whole genome shotgun (WGS) entry which is preliminary data.</text>
</comment>
<dbReference type="GO" id="GO:0006415">
    <property type="term" value="P:translational termination"/>
    <property type="evidence" value="ECO:0007669"/>
    <property type="project" value="TreeGrafter"/>
</dbReference>
<organism evidence="3 4">
    <name type="scientific">Brachyspira aalborgi</name>
    <dbReference type="NCBI Taxonomy" id="29522"/>
    <lineage>
        <taxon>Bacteria</taxon>
        <taxon>Pseudomonadati</taxon>
        <taxon>Spirochaetota</taxon>
        <taxon>Spirochaetia</taxon>
        <taxon>Brachyspirales</taxon>
        <taxon>Brachyspiraceae</taxon>
        <taxon>Brachyspira</taxon>
    </lineage>
</organism>
<dbReference type="AlphaFoldDB" id="A0A5C8EIT8"/>
<evidence type="ECO:0000313" key="4">
    <source>
        <dbReference type="Proteomes" id="UP000322814"/>
    </source>
</evidence>
<dbReference type="NCBIfam" id="TIGR02385">
    <property type="entry name" value="RelE_StbE"/>
    <property type="match status" value="1"/>
</dbReference>
<proteinExistence type="predicted"/>
<dbReference type="GO" id="GO:0006402">
    <property type="term" value="P:mRNA catabolic process"/>
    <property type="evidence" value="ECO:0007669"/>
    <property type="project" value="TreeGrafter"/>
</dbReference>
<dbReference type="InterPro" id="IPR007712">
    <property type="entry name" value="RelE/ParE_toxin"/>
</dbReference>